<dbReference type="InterPro" id="IPR036259">
    <property type="entry name" value="MFS_trans_sf"/>
</dbReference>
<feature type="transmembrane region" description="Helical" evidence="7">
    <location>
        <begin position="182"/>
        <end position="201"/>
    </location>
</feature>
<evidence type="ECO:0000256" key="2">
    <source>
        <dbReference type="ARBA" id="ARBA00022448"/>
    </source>
</evidence>
<evidence type="ECO:0000256" key="5">
    <source>
        <dbReference type="ARBA" id="ARBA00023136"/>
    </source>
</evidence>
<dbReference type="Proteomes" id="UP000663131">
    <property type="component" value="Chromosome 8"/>
</dbReference>
<proteinExistence type="predicted"/>
<feature type="transmembrane region" description="Helical" evidence="7">
    <location>
        <begin position="25"/>
        <end position="41"/>
    </location>
</feature>
<keyword evidence="5 7" id="KW-0472">Membrane</keyword>
<accession>A0A871R8V8</accession>
<evidence type="ECO:0000259" key="8">
    <source>
        <dbReference type="PROSITE" id="PS50850"/>
    </source>
</evidence>
<dbReference type="PANTHER" id="PTHR42718">
    <property type="entry name" value="MAJOR FACILITATOR SUPERFAMILY MULTIDRUG TRANSPORTER MFSC"/>
    <property type="match status" value="1"/>
</dbReference>
<feature type="transmembrane region" description="Helical" evidence="7">
    <location>
        <begin position="343"/>
        <end position="365"/>
    </location>
</feature>
<feature type="transmembrane region" description="Helical" evidence="7">
    <location>
        <begin position="92"/>
        <end position="109"/>
    </location>
</feature>
<sequence>MFSKIAEIYQRGRTIVPDKYRKKQVVYFLVLLGLTMDNFNVTGAMTTEYSIEQMFNVTSTTASWTLSAYALTLGSFIIFFGRVGDMIGPHNAILLGSSGSAVFSLLTAVPQPSIVALIVFRAFQGMFAAALMPAGYAIAANYFHGEQLGMAIRFLAIVLITSFGVGTIAGGAFSLTKIGYQGFFYFTCGISTFCSVTLYFLIIPVKESKEKKNMHVKDLDFIGVIFFVAGLLLFIFGLTEAGISWNSPKVYVTIPIGVLLVLTMLFYETVFMSRYKKKFEPKEAEAGNHSNQSLSTSVESGPEKGSVTDLELDSNRVAPGGGKGWLKNTQLLFPAEVFKITNFFPLIISLFSLYISFIDVLTSLLQYDVLIAGDSTLMASVKCFPMAVATLCSALVYSPKIPKKLGFNNTIRLCALACLGGSFLIWRTDYKVENEYWKYHFVALIIMGFFCNLYFMVYLNAIMSETPLHLQGVVSGIFQTSGQVGVSIASAILSTILGPLEKQPRGSPEFENQFQKFRNGFCISIAACGIFFIASLFIKDLKVNVAEHDEHDEESTAGTSLEVDESIISHKK</sequence>
<dbReference type="KEGG" id="bbrx:BRETT_000305"/>
<dbReference type="OrthoDB" id="440755at2759"/>
<feature type="region of interest" description="Disordered" evidence="6">
    <location>
        <begin position="283"/>
        <end position="308"/>
    </location>
</feature>
<organism evidence="9 10">
    <name type="scientific">Dekkera bruxellensis</name>
    <name type="common">Brettanomyces custersii</name>
    <dbReference type="NCBI Taxonomy" id="5007"/>
    <lineage>
        <taxon>Eukaryota</taxon>
        <taxon>Fungi</taxon>
        <taxon>Dikarya</taxon>
        <taxon>Ascomycota</taxon>
        <taxon>Saccharomycotina</taxon>
        <taxon>Pichiomycetes</taxon>
        <taxon>Pichiales</taxon>
        <taxon>Pichiaceae</taxon>
        <taxon>Brettanomyces</taxon>
    </lineage>
</organism>
<keyword evidence="2" id="KW-0813">Transport</keyword>
<dbReference type="InterPro" id="IPR011701">
    <property type="entry name" value="MFS"/>
</dbReference>
<feature type="transmembrane region" description="Helical" evidence="7">
    <location>
        <begin position="409"/>
        <end position="427"/>
    </location>
</feature>
<evidence type="ECO:0000256" key="7">
    <source>
        <dbReference type="SAM" id="Phobius"/>
    </source>
</evidence>
<feature type="transmembrane region" description="Helical" evidence="7">
    <location>
        <begin position="517"/>
        <end position="538"/>
    </location>
</feature>
<dbReference type="GO" id="GO:0022857">
    <property type="term" value="F:transmembrane transporter activity"/>
    <property type="evidence" value="ECO:0007669"/>
    <property type="project" value="InterPro"/>
</dbReference>
<feature type="compositionally biased region" description="Polar residues" evidence="6">
    <location>
        <begin position="288"/>
        <end position="299"/>
    </location>
</feature>
<feature type="transmembrane region" description="Helical" evidence="7">
    <location>
        <begin position="439"/>
        <end position="461"/>
    </location>
</feature>
<evidence type="ECO:0000313" key="10">
    <source>
        <dbReference type="Proteomes" id="UP000663131"/>
    </source>
</evidence>
<keyword evidence="3 7" id="KW-0812">Transmembrane</keyword>
<dbReference type="GO" id="GO:0016020">
    <property type="term" value="C:membrane"/>
    <property type="evidence" value="ECO:0007669"/>
    <property type="project" value="UniProtKB-SubCell"/>
</dbReference>
<feature type="transmembrane region" description="Helical" evidence="7">
    <location>
        <begin position="151"/>
        <end position="176"/>
    </location>
</feature>
<evidence type="ECO:0000256" key="4">
    <source>
        <dbReference type="ARBA" id="ARBA00022989"/>
    </source>
</evidence>
<dbReference type="PANTHER" id="PTHR42718:SF9">
    <property type="entry name" value="MAJOR FACILITATOR SUPERFAMILY MULTIDRUG TRANSPORTER MFSC"/>
    <property type="match status" value="1"/>
</dbReference>
<dbReference type="GeneID" id="64572230"/>
<evidence type="ECO:0000256" key="1">
    <source>
        <dbReference type="ARBA" id="ARBA00004141"/>
    </source>
</evidence>
<dbReference type="SUPFAM" id="SSF103473">
    <property type="entry name" value="MFS general substrate transporter"/>
    <property type="match status" value="1"/>
</dbReference>
<dbReference type="Gene3D" id="1.20.1720.10">
    <property type="entry name" value="Multidrug resistance protein D"/>
    <property type="match status" value="1"/>
</dbReference>
<feature type="domain" description="Major facilitator superfamily (MFS) profile" evidence="8">
    <location>
        <begin position="26"/>
        <end position="543"/>
    </location>
</feature>
<dbReference type="AlphaFoldDB" id="A0A871R8V8"/>
<evidence type="ECO:0000256" key="6">
    <source>
        <dbReference type="SAM" id="MobiDB-lite"/>
    </source>
</evidence>
<reference evidence="9" key="2">
    <citation type="journal article" name="BMC Genomics">
        <title>New genome assemblies reveal patterns of domestication and adaptation across Brettanomyces (Dekkera) species.</title>
        <authorList>
            <person name="Roach M.J."/>
            <person name="Borneman A.R."/>
        </authorList>
    </citation>
    <scope>NUCLEOTIDE SEQUENCE</scope>
    <source>
        <strain evidence="9">UCD 2041</strain>
    </source>
</reference>
<dbReference type="EMBL" id="CP063136">
    <property type="protein sequence ID" value="QOU20595.1"/>
    <property type="molecule type" value="Genomic_DNA"/>
</dbReference>
<comment type="subcellular location">
    <subcellularLocation>
        <location evidence="1">Membrane</location>
        <topology evidence="1">Multi-pass membrane protein</topology>
    </subcellularLocation>
</comment>
<dbReference type="InterPro" id="IPR020846">
    <property type="entry name" value="MFS_dom"/>
</dbReference>
<reference evidence="9" key="1">
    <citation type="submission" date="2020-10" db="EMBL/GenBank/DDBJ databases">
        <authorList>
            <person name="Palmer J.M."/>
        </authorList>
    </citation>
    <scope>NUCLEOTIDE SEQUENCE</scope>
    <source>
        <strain evidence="9">UCD 2041</strain>
    </source>
</reference>
<dbReference type="Gene3D" id="1.20.1250.20">
    <property type="entry name" value="MFS general substrate transporter like domains"/>
    <property type="match status" value="1"/>
</dbReference>
<dbReference type="PROSITE" id="PS50850">
    <property type="entry name" value="MFS"/>
    <property type="match status" value="1"/>
</dbReference>
<name>A0A871R8V8_DEKBR</name>
<feature type="transmembrane region" description="Helical" evidence="7">
    <location>
        <begin position="377"/>
        <end position="397"/>
    </location>
</feature>
<feature type="transmembrane region" description="Helical" evidence="7">
    <location>
        <begin position="221"/>
        <end position="238"/>
    </location>
</feature>
<gene>
    <name evidence="9" type="ORF">BRETT_000305</name>
</gene>
<feature type="transmembrane region" description="Helical" evidence="7">
    <location>
        <begin position="115"/>
        <end position="139"/>
    </location>
</feature>
<keyword evidence="4 7" id="KW-1133">Transmembrane helix</keyword>
<protein>
    <recommendedName>
        <fullName evidence="8">Major facilitator superfamily (MFS) profile domain-containing protein</fullName>
    </recommendedName>
</protein>
<feature type="transmembrane region" description="Helical" evidence="7">
    <location>
        <begin position="250"/>
        <end position="267"/>
    </location>
</feature>
<feature type="region of interest" description="Disordered" evidence="6">
    <location>
        <begin position="552"/>
        <end position="572"/>
    </location>
</feature>
<evidence type="ECO:0000256" key="3">
    <source>
        <dbReference type="ARBA" id="ARBA00022692"/>
    </source>
</evidence>
<feature type="transmembrane region" description="Helical" evidence="7">
    <location>
        <begin position="61"/>
        <end position="80"/>
    </location>
</feature>
<evidence type="ECO:0000313" key="9">
    <source>
        <dbReference type="EMBL" id="QOU20595.1"/>
    </source>
</evidence>
<dbReference type="Pfam" id="PF07690">
    <property type="entry name" value="MFS_1"/>
    <property type="match status" value="2"/>
</dbReference>
<dbReference type="RefSeq" id="XP_041137088.1">
    <property type="nucleotide sequence ID" value="XM_041278874.1"/>
</dbReference>